<keyword evidence="2" id="KW-1185">Reference proteome</keyword>
<dbReference type="AlphaFoldDB" id="A0A1U7JDI4"/>
<dbReference type="EMBL" id="LVVZ01000034">
    <property type="protein sequence ID" value="OKL42765.1"/>
    <property type="molecule type" value="Genomic_DNA"/>
</dbReference>
<dbReference type="InterPro" id="IPR058702">
    <property type="entry name" value="MafI2-like"/>
</dbReference>
<dbReference type="RefSeq" id="WP_036489863.1">
    <property type="nucleotide sequence ID" value="NZ_LVVZ01000034.1"/>
</dbReference>
<organism evidence="1 2">
    <name type="scientific">Pseudovibrio exalbescens</name>
    <dbReference type="NCBI Taxonomy" id="197461"/>
    <lineage>
        <taxon>Bacteria</taxon>
        <taxon>Pseudomonadati</taxon>
        <taxon>Pseudomonadota</taxon>
        <taxon>Alphaproteobacteria</taxon>
        <taxon>Hyphomicrobiales</taxon>
        <taxon>Stappiaceae</taxon>
        <taxon>Pseudovibrio</taxon>
    </lineage>
</organism>
<gene>
    <name evidence="1" type="ORF">A3843_00170</name>
</gene>
<reference evidence="1 2" key="1">
    <citation type="submission" date="2016-03" db="EMBL/GenBank/DDBJ databases">
        <title>Genome sequence of Nesiotobacter sp. nov., a moderately halophilic alphaproteobacterium isolated from the Yellow Sea, China.</title>
        <authorList>
            <person name="Zhang G."/>
            <person name="Zhang R."/>
        </authorList>
    </citation>
    <scope>NUCLEOTIDE SEQUENCE [LARGE SCALE GENOMIC DNA]</scope>
    <source>
        <strain evidence="1 2">WB1-6</strain>
    </source>
</reference>
<dbReference type="Proteomes" id="UP000185783">
    <property type="component" value="Unassembled WGS sequence"/>
</dbReference>
<proteinExistence type="predicted"/>
<evidence type="ECO:0000313" key="1">
    <source>
        <dbReference type="EMBL" id="OKL42765.1"/>
    </source>
</evidence>
<sequence>MPSLIDWNWYELMLVQALSGVISPNFRMVTLNFAGDCWIVEAWLLEESQQDSEEFYDAIDEFSIYIEDVKQELSACAYQKIVGQLVVGGRPLRPKFAEDTRVVFRRREA</sequence>
<comment type="caution">
    <text evidence="1">The sequence shown here is derived from an EMBL/GenBank/DDBJ whole genome shotgun (WGS) entry which is preliminary data.</text>
</comment>
<accession>A0A1U7JDI4</accession>
<evidence type="ECO:0000313" key="2">
    <source>
        <dbReference type="Proteomes" id="UP000185783"/>
    </source>
</evidence>
<dbReference type="STRING" id="197461.A3843_00170"/>
<protein>
    <submittedName>
        <fullName evidence="1">Uncharacterized protein</fullName>
    </submittedName>
</protein>
<dbReference type="Pfam" id="PF26541">
    <property type="entry name" value="MafI2"/>
    <property type="match status" value="1"/>
</dbReference>
<name>A0A1U7JDI4_9HYPH</name>